<keyword evidence="2" id="KW-1185">Reference proteome</keyword>
<organism evidence="1 2">
    <name type="scientific">Auriscalpium vulgare</name>
    <dbReference type="NCBI Taxonomy" id="40419"/>
    <lineage>
        <taxon>Eukaryota</taxon>
        <taxon>Fungi</taxon>
        <taxon>Dikarya</taxon>
        <taxon>Basidiomycota</taxon>
        <taxon>Agaricomycotina</taxon>
        <taxon>Agaricomycetes</taxon>
        <taxon>Russulales</taxon>
        <taxon>Auriscalpiaceae</taxon>
        <taxon>Auriscalpium</taxon>
    </lineage>
</organism>
<dbReference type="Proteomes" id="UP000814033">
    <property type="component" value="Unassembled WGS sequence"/>
</dbReference>
<dbReference type="EMBL" id="MU275935">
    <property type="protein sequence ID" value="KAI0046060.1"/>
    <property type="molecule type" value="Genomic_DNA"/>
</dbReference>
<reference evidence="1" key="2">
    <citation type="journal article" date="2022" name="New Phytol.">
        <title>Evolutionary transition to the ectomycorrhizal habit in the genomes of a hyperdiverse lineage of mushroom-forming fungi.</title>
        <authorList>
            <person name="Looney B."/>
            <person name="Miyauchi S."/>
            <person name="Morin E."/>
            <person name="Drula E."/>
            <person name="Courty P.E."/>
            <person name="Kohler A."/>
            <person name="Kuo A."/>
            <person name="LaButti K."/>
            <person name="Pangilinan J."/>
            <person name="Lipzen A."/>
            <person name="Riley R."/>
            <person name="Andreopoulos W."/>
            <person name="He G."/>
            <person name="Johnson J."/>
            <person name="Nolan M."/>
            <person name="Tritt A."/>
            <person name="Barry K.W."/>
            <person name="Grigoriev I.V."/>
            <person name="Nagy L.G."/>
            <person name="Hibbett D."/>
            <person name="Henrissat B."/>
            <person name="Matheny P.B."/>
            <person name="Labbe J."/>
            <person name="Martin F.M."/>
        </authorList>
    </citation>
    <scope>NUCLEOTIDE SEQUENCE</scope>
    <source>
        <strain evidence="1">FP105234-sp</strain>
    </source>
</reference>
<accession>A0ACB8RQ41</accession>
<reference evidence="1" key="1">
    <citation type="submission" date="2021-02" db="EMBL/GenBank/DDBJ databases">
        <authorList>
            <consortium name="DOE Joint Genome Institute"/>
            <person name="Ahrendt S."/>
            <person name="Looney B.P."/>
            <person name="Miyauchi S."/>
            <person name="Morin E."/>
            <person name="Drula E."/>
            <person name="Courty P.E."/>
            <person name="Chicoki N."/>
            <person name="Fauchery L."/>
            <person name="Kohler A."/>
            <person name="Kuo A."/>
            <person name="Labutti K."/>
            <person name="Pangilinan J."/>
            <person name="Lipzen A."/>
            <person name="Riley R."/>
            <person name="Andreopoulos W."/>
            <person name="He G."/>
            <person name="Johnson J."/>
            <person name="Barry K.W."/>
            <person name="Grigoriev I.V."/>
            <person name="Nagy L."/>
            <person name="Hibbett D."/>
            <person name="Henrissat B."/>
            <person name="Matheny P.B."/>
            <person name="Labbe J."/>
            <person name="Martin F."/>
        </authorList>
    </citation>
    <scope>NUCLEOTIDE SEQUENCE</scope>
    <source>
        <strain evidence="1">FP105234-sp</strain>
    </source>
</reference>
<evidence type="ECO:0000313" key="1">
    <source>
        <dbReference type="EMBL" id="KAI0046060.1"/>
    </source>
</evidence>
<sequence length="139" mass="15181">LFAFAPNSGPWAVYLPPPLHSQPIVPQLSGRPPPLTSFTHILPCALYRFSYLTPFHIRAPARQTPVYFPLTQAMPKSKIAHTRIPQSSKASNQSNAFSRTNSPPSSLIQPDYGGILVYLSLCSQDIVRPSHDSDTVAGA</sequence>
<comment type="caution">
    <text evidence="1">The sequence shown here is derived from an EMBL/GenBank/DDBJ whole genome shotgun (WGS) entry which is preliminary data.</text>
</comment>
<protein>
    <submittedName>
        <fullName evidence="1">Uncharacterized protein</fullName>
    </submittedName>
</protein>
<feature type="non-terminal residue" evidence="1">
    <location>
        <position position="1"/>
    </location>
</feature>
<evidence type="ECO:0000313" key="2">
    <source>
        <dbReference type="Proteomes" id="UP000814033"/>
    </source>
</evidence>
<gene>
    <name evidence="1" type="ORF">FA95DRAFT_1560494</name>
</gene>
<name>A0ACB8RQ41_9AGAM</name>
<proteinExistence type="predicted"/>